<sequence length="184" mass="20852">MGFTYSAAKIKPRRTDNVDCLRHGHRKRTSSSERAVIRAASDRIGHRRPYPQISWRFLSSTTTVLSWEQLSYDIQISYRPNSAEIESHRVASPDSVLVPWPNRPLNSRQRARVRVRAYGRIDGEQEEPLHNPTEWAPWATVECGLLDREDWIARPITNATATAAAEAGGQLDSTGRPAKRPARL</sequence>
<organism evidence="2 3">
    <name type="scientific">Aspergillus pseudoustus</name>
    <dbReference type="NCBI Taxonomy" id="1810923"/>
    <lineage>
        <taxon>Eukaryota</taxon>
        <taxon>Fungi</taxon>
        <taxon>Dikarya</taxon>
        <taxon>Ascomycota</taxon>
        <taxon>Pezizomycotina</taxon>
        <taxon>Eurotiomycetes</taxon>
        <taxon>Eurotiomycetidae</taxon>
        <taxon>Eurotiales</taxon>
        <taxon>Aspergillaceae</taxon>
        <taxon>Aspergillus</taxon>
        <taxon>Aspergillus subgen. Nidulantes</taxon>
    </lineage>
</organism>
<dbReference type="InterPro" id="IPR013783">
    <property type="entry name" value="Ig-like_fold"/>
</dbReference>
<evidence type="ECO:0000313" key="2">
    <source>
        <dbReference type="EMBL" id="KAL2841021.1"/>
    </source>
</evidence>
<protein>
    <submittedName>
        <fullName evidence="2">Uncharacterized protein</fullName>
    </submittedName>
</protein>
<feature type="region of interest" description="Disordered" evidence="1">
    <location>
        <begin position="163"/>
        <end position="184"/>
    </location>
</feature>
<dbReference type="Gene3D" id="2.60.40.10">
    <property type="entry name" value="Immunoglobulins"/>
    <property type="match status" value="1"/>
</dbReference>
<keyword evidence="3" id="KW-1185">Reference proteome</keyword>
<proteinExistence type="predicted"/>
<dbReference type="PANTHER" id="PTHR33307:SF6">
    <property type="entry name" value="ALPHA-RHAMNOSIDASE (EUROFUNG)-RELATED"/>
    <property type="match status" value="1"/>
</dbReference>
<reference evidence="2 3" key="1">
    <citation type="submission" date="2024-07" db="EMBL/GenBank/DDBJ databases">
        <title>Section-level genome sequencing and comparative genomics of Aspergillus sections Usti and Cavernicolus.</title>
        <authorList>
            <consortium name="Lawrence Berkeley National Laboratory"/>
            <person name="Nybo J.L."/>
            <person name="Vesth T.C."/>
            <person name="Theobald S."/>
            <person name="Frisvad J.C."/>
            <person name="Larsen T.O."/>
            <person name="Kjaerboelling I."/>
            <person name="Rothschild-Mancinelli K."/>
            <person name="Lyhne E.K."/>
            <person name="Kogle M.E."/>
            <person name="Barry K."/>
            <person name="Clum A."/>
            <person name="Na H."/>
            <person name="Ledsgaard L."/>
            <person name="Lin J."/>
            <person name="Lipzen A."/>
            <person name="Kuo A."/>
            <person name="Riley R."/>
            <person name="Mondo S."/>
            <person name="Labutti K."/>
            <person name="Haridas S."/>
            <person name="Pangalinan J."/>
            <person name="Salamov A.A."/>
            <person name="Simmons B.A."/>
            <person name="Magnuson J.K."/>
            <person name="Chen J."/>
            <person name="Drula E."/>
            <person name="Henrissat B."/>
            <person name="Wiebenga A."/>
            <person name="Lubbers R.J."/>
            <person name="Gomes A.C."/>
            <person name="Makela M.R."/>
            <person name="Stajich J."/>
            <person name="Grigoriev I.V."/>
            <person name="Mortensen U.H."/>
            <person name="De Vries R.P."/>
            <person name="Baker S.E."/>
            <person name="Andersen M.R."/>
        </authorList>
    </citation>
    <scope>NUCLEOTIDE SEQUENCE [LARGE SCALE GENOMIC DNA]</scope>
    <source>
        <strain evidence="2 3">CBS 123904</strain>
    </source>
</reference>
<gene>
    <name evidence="2" type="ORF">BJY01DRAFT_249730</name>
</gene>
<dbReference type="EMBL" id="JBFXLU010000114">
    <property type="protein sequence ID" value="KAL2841021.1"/>
    <property type="molecule type" value="Genomic_DNA"/>
</dbReference>
<evidence type="ECO:0000256" key="1">
    <source>
        <dbReference type="SAM" id="MobiDB-lite"/>
    </source>
</evidence>
<comment type="caution">
    <text evidence="2">The sequence shown here is derived from an EMBL/GenBank/DDBJ whole genome shotgun (WGS) entry which is preliminary data.</text>
</comment>
<accession>A0ABR4JLW1</accession>
<dbReference type="InterPro" id="IPR016007">
    <property type="entry name" value="Alpha_rhamnosid"/>
</dbReference>
<dbReference type="PANTHER" id="PTHR33307">
    <property type="entry name" value="ALPHA-RHAMNOSIDASE (EUROFUNG)"/>
    <property type="match status" value="1"/>
</dbReference>
<dbReference type="Pfam" id="PF25788">
    <property type="entry name" value="Ig_Rha78A_N"/>
    <property type="match status" value="1"/>
</dbReference>
<dbReference type="Proteomes" id="UP001610446">
    <property type="component" value="Unassembled WGS sequence"/>
</dbReference>
<name>A0ABR4JLW1_9EURO</name>
<evidence type="ECO:0000313" key="3">
    <source>
        <dbReference type="Proteomes" id="UP001610446"/>
    </source>
</evidence>